<dbReference type="AlphaFoldDB" id="A0A1J5Q6C3"/>
<feature type="transmembrane region" description="Helical" evidence="5">
    <location>
        <begin position="188"/>
        <end position="205"/>
    </location>
</feature>
<dbReference type="EMBL" id="MLJW01001311">
    <property type="protein sequence ID" value="OIQ78912.1"/>
    <property type="molecule type" value="Genomic_DNA"/>
</dbReference>
<accession>A0A1J5Q6C3</accession>
<name>A0A1J5Q6C3_9ZZZZ</name>
<feature type="transmembrane region" description="Helical" evidence="5">
    <location>
        <begin position="64"/>
        <end position="85"/>
    </location>
</feature>
<feature type="domain" description="ABC-2 type transporter transmembrane" evidence="6">
    <location>
        <begin position="67"/>
        <end position="258"/>
    </location>
</feature>
<protein>
    <submittedName>
        <fullName evidence="7">ABC-2 family transporter protein</fullName>
    </submittedName>
</protein>
<evidence type="ECO:0000256" key="3">
    <source>
        <dbReference type="ARBA" id="ARBA00022989"/>
    </source>
</evidence>
<evidence type="ECO:0000313" key="7">
    <source>
        <dbReference type="EMBL" id="OIQ78912.1"/>
    </source>
</evidence>
<comment type="subcellular location">
    <subcellularLocation>
        <location evidence="1">Membrane</location>
        <topology evidence="1">Multi-pass membrane protein</topology>
    </subcellularLocation>
</comment>
<comment type="caution">
    <text evidence="7">The sequence shown here is derived from an EMBL/GenBank/DDBJ whole genome shotgun (WGS) entry which is preliminary data.</text>
</comment>
<keyword evidence="2 5" id="KW-0812">Transmembrane</keyword>
<evidence type="ECO:0000259" key="6">
    <source>
        <dbReference type="Pfam" id="PF12698"/>
    </source>
</evidence>
<evidence type="ECO:0000256" key="5">
    <source>
        <dbReference type="SAM" id="Phobius"/>
    </source>
</evidence>
<proteinExistence type="predicted"/>
<gene>
    <name evidence="7" type="ORF">GALL_393810</name>
</gene>
<dbReference type="GO" id="GO:0016020">
    <property type="term" value="C:membrane"/>
    <property type="evidence" value="ECO:0007669"/>
    <property type="project" value="UniProtKB-SubCell"/>
</dbReference>
<reference evidence="7" key="1">
    <citation type="submission" date="2016-10" db="EMBL/GenBank/DDBJ databases">
        <title>Sequence of Gallionella enrichment culture.</title>
        <authorList>
            <person name="Poehlein A."/>
            <person name="Muehling M."/>
            <person name="Daniel R."/>
        </authorList>
    </citation>
    <scope>NUCLEOTIDE SEQUENCE</scope>
</reference>
<dbReference type="InterPro" id="IPR013525">
    <property type="entry name" value="ABC2_TM"/>
</dbReference>
<keyword evidence="3 5" id="KW-1133">Transmembrane helix</keyword>
<feature type="transmembrane region" description="Helical" evidence="5">
    <location>
        <begin position="154"/>
        <end position="176"/>
    </location>
</feature>
<organism evidence="7">
    <name type="scientific">mine drainage metagenome</name>
    <dbReference type="NCBI Taxonomy" id="410659"/>
    <lineage>
        <taxon>unclassified sequences</taxon>
        <taxon>metagenomes</taxon>
        <taxon>ecological metagenomes</taxon>
    </lineage>
</organism>
<dbReference type="GO" id="GO:0140359">
    <property type="term" value="F:ABC-type transporter activity"/>
    <property type="evidence" value="ECO:0007669"/>
    <property type="project" value="InterPro"/>
</dbReference>
<evidence type="ECO:0000256" key="2">
    <source>
        <dbReference type="ARBA" id="ARBA00022692"/>
    </source>
</evidence>
<evidence type="ECO:0000256" key="1">
    <source>
        <dbReference type="ARBA" id="ARBA00004141"/>
    </source>
</evidence>
<feature type="transmembrane region" description="Helical" evidence="5">
    <location>
        <begin position="114"/>
        <end position="134"/>
    </location>
</feature>
<sequence length="283" mass="29407">MIAAGAVPDVLGSLVDAASAQVQVSAAAADAGLTSAQLRAMLNPTPPTTVLLDGTARGPVPPELLVVVFAFLFYLSVLTFGVSIAQSVVEEKQSRVVELLVAAVPVRWLLAGKVIGNTALAVGQIVLLLGVGVLGAVVTGRGDAVGQVLAGSGWFLVFFLLGFVLLACLWAVAGSLVSRIEELQSTTIVMQVLVMLPFFAALFATEPGIVQTTLSYIPLTAPLLMPERVILGDAAAWEPVVSALLVLVFAALSVGLGARLYEGSVLHTSSRLKVRQAWRREGA</sequence>
<dbReference type="Pfam" id="PF12698">
    <property type="entry name" value="ABC2_membrane_3"/>
    <property type="match status" value="1"/>
</dbReference>
<feature type="transmembrane region" description="Helical" evidence="5">
    <location>
        <begin position="240"/>
        <end position="261"/>
    </location>
</feature>
<keyword evidence="4 5" id="KW-0472">Membrane</keyword>
<evidence type="ECO:0000256" key="4">
    <source>
        <dbReference type="ARBA" id="ARBA00023136"/>
    </source>
</evidence>